<feature type="compositionally biased region" description="Low complexity" evidence="1">
    <location>
        <begin position="587"/>
        <end position="609"/>
    </location>
</feature>
<evidence type="ECO:0000313" key="3">
    <source>
        <dbReference type="EMBL" id="KAG0314595.1"/>
    </source>
</evidence>
<dbReference type="Proteomes" id="UP000738325">
    <property type="component" value="Unassembled WGS sequence"/>
</dbReference>
<dbReference type="SMART" id="SM00233">
    <property type="entry name" value="PH"/>
    <property type="match status" value="1"/>
</dbReference>
<dbReference type="EMBL" id="JAAAIP010000600">
    <property type="protein sequence ID" value="KAG0314595.1"/>
    <property type="molecule type" value="Genomic_DNA"/>
</dbReference>
<feature type="compositionally biased region" description="Polar residues" evidence="1">
    <location>
        <begin position="1096"/>
        <end position="1109"/>
    </location>
</feature>
<feature type="compositionally biased region" description="Low complexity" evidence="1">
    <location>
        <begin position="751"/>
        <end position="773"/>
    </location>
</feature>
<dbReference type="Gene3D" id="2.30.29.30">
    <property type="entry name" value="Pleckstrin-homology domain (PH domain)/Phosphotyrosine-binding domain (PTB)"/>
    <property type="match status" value="1"/>
</dbReference>
<feature type="region of interest" description="Disordered" evidence="1">
    <location>
        <begin position="371"/>
        <end position="392"/>
    </location>
</feature>
<feature type="compositionally biased region" description="Low complexity" evidence="1">
    <location>
        <begin position="846"/>
        <end position="857"/>
    </location>
</feature>
<feature type="region of interest" description="Disordered" evidence="1">
    <location>
        <begin position="621"/>
        <end position="656"/>
    </location>
</feature>
<dbReference type="PROSITE" id="PS50003">
    <property type="entry name" value="PH_DOMAIN"/>
    <property type="match status" value="1"/>
</dbReference>
<feature type="compositionally biased region" description="Polar residues" evidence="1">
    <location>
        <begin position="641"/>
        <end position="656"/>
    </location>
</feature>
<feature type="region of interest" description="Disordered" evidence="1">
    <location>
        <begin position="1282"/>
        <end position="1336"/>
    </location>
</feature>
<accession>A0A9P6UQ71</accession>
<dbReference type="Pfam" id="PF00169">
    <property type="entry name" value="PH"/>
    <property type="match status" value="1"/>
</dbReference>
<feature type="compositionally biased region" description="Low complexity" evidence="1">
    <location>
        <begin position="521"/>
        <end position="538"/>
    </location>
</feature>
<dbReference type="SUPFAM" id="SSF50729">
    <property type="entry name" value="PH domain-like"/>
    <property type="match status" value="1"/>
</dbReference>
<feature type="compositionally biased region" description="Polar residues" evidence="1">
    <location>
        <begin position="371"/>
        <end position="384"/>
    </location>
</feature>
<evidence type="ECO:0000256" key="1">
    <source>
        <dbReference type="SAM" id="MobiDB-lite"/>
    </source>
</evidence>
<feature type="compositionally biased region" description="Low complexity" evidence="1">
    <location>
        <begin position="64"/>
        <end position="77"/>
    </location>
</feature>
<feature type="compositionally biased region" description="Low complexity" evidence="1">
    <location>
        <begin position="1056"/>
        <end position="1087"/>
    </location>
</feature>
<organism evidence="3 4">
    <name type="scientific">Dissophora globulifera</name>
    <dbReference type="NCBI Taxonomy" id="979702"/>
    <lineage>
        <taxon>Eukaryota</taxon>
        <taxon>Fungi</taxon>
        <taxon>Fungi incertae sedis</taxon>
        <taxon>Mucoromycota</taxon>
        <taxon>Mortierellomycotina</taxon>
        <taxon>Mortierellomycetes</taxon>
        <taxon>Mortierellales</taxon>
        <taxon>Mortierellaceae</taxon>
        <taxon>Dissophora</taxon>
    </lineage>
</organism>
<feature type="compositionally biased region" description="Low complexity" evidence="1">
    <location>
        <begin position="1"/>
        <end position="32"/>
    </location>
</feature>
<feature type="compositionally biased region" description="Low complexity" evidence="1">
    <location>
        <begin position="1295"/>
        <end position="1308"/>
    </location>
</feature>
<dbReference type="PANTHER" id="PTHR15126">
    <property type="entry name" value="SH3-BINDING"/>
    <property type="match status" value="1"/>
</dbReference>
<feature type="region of interest" description="Disordered" evidence="1">
    <location>
        <begin position="1055"/>
        <end position="1152"/>
    </location>
</feature>
<keyword evidence="4" id="KW-1185">Reference proteome</keyword>
<feature type="compositionally biased region" description="Basic and acidic residues" evidence="1">
    <location>
        <begin position="79"/>
        <end position="101"/>
    </location>
</feature>
<feature type="region of interest" description="Disordered" evidence="1">
    <location>
        <begin position="1"/>
        <end position="39"/>
    </location>
</feature>
<dbReference type="PANTHER" id="PTHR15126:SF4">
    <property type="entry name" value="SH3 DOMAIN-BINDING PROTEIN 2"/>
    <property type="match status" value="1"/>
</dbReference>
<name>A0A9P6UQ71_9FUNG</name>
<feature type="compositionally biased region" description="Polar residues" evidence="1">
    <location>
        <begin position="1013"/>
        <end position="1022"/>
    </location>
</feature>
<feature type="region of interest" description="Disordered" evidence="1">
    <location>
        <begin position="820"/>
        <end position="902"/>
    </location>
</feature>
<sequence>MGSSINSSSTTSLSSRQGSGSLDISQPQSSSSTVNPPIKAPTSIAFIQGYYSNFSHSETVAPFKKPSSSATTTSKSSSKQKDSKQKESKHSNDPKGSKQDHASSASSIHSDSTGTGSHHHHSRHRYGSSVDHHTSSPRSGDASVNGSIFQPLGRQINDERIMLEEWLQKRSSSLHVVWKRRWCVLRDDCLYYYRSNTDTKPLGILHLADFSILMTGPEVSRKSKFAFRLSSSGSIQHEHPHHLFHAETQQAFDLWLDAIQSHIDYALAHVDASELRDLNSSYRLKSSFKDQRGNLTLSTSTRRYGENDDKDQSEQSIIDRVLDRLHLEDPTLSDMNDPSTLILQSQVNSATTTVPSQKIYRGLQQLNLTDSSNNWSPAGTQAPHSNTTTGISSTNTSMGIDQHHIERHLSNTTKSSMDSTSSQRSPIAIQGVNNDVYSGYGNNIGSYNNHNTTSSFTDAHSNLSSYSDISSFGGGGGGTQINKNGSPVNQRSSFQVTDISYQGRTNLQSRSGGRQIFPADSGVTSPPGSTPTSPLASPKMTGLNRPSAASLIAAGIATSGYAVPPSQTLLYRTDSVSTFPSLRRSESNASSNSISTINSSSGAGESHFSSTFDVASENGLTRSLTNDYPSDVTKKGGGKNGTDTYSSSTTLTKQPLQPLSKKMTIVIPGSNKKYCTSNDLQPIQAEEKDEQAVDMSDVKKAKKLWPVYGSSSQSAPIDKNGKRSLRQALDTDSPMFKRLILVSVPPKKPSGKSNSGNSDKISNGNGNPLSNGPATPESGSRQDQTLFQHSLNTASSSRTRSPSVSVLDDVLQSTTNTVYDANGIDSAPRKQSFGSTQHRPAVGDILLSRGSSLGTRSPKAASGSNQQDVFAPNFLNNRPITQQKQRHANQQSPSSPSSKMAITPISSVTCEWNSYEQRCLDPEVNQHQDVINKQVASSNSVTRHIVEPEKLAMDMSIEKKEEERRHQHQQHELERLGKMQDGGNRPTSIMGPEMTMSTLAPIHDTNKEGINGDISSSNNRNEGTLDRSSIIDLASRSEHAETDVVRSEDVLWKLEGSGSSKKPRPSSISTPIQRIQHPQQPQQTEQTWSLLPPKRNYSNSSTSEHSAAQQKARRGAPSRVSFTGPTQTTATTTISEPTIDGYPERTVRAPSSLGIRRQDTQDDNAASSTSIAIERQSTVVISRDGEVLQMSPIPSGKVATSAASTSSFTLMSDIESAEAHEILLSAIAATASQPSTLSQSVIGDALATKAGEHHGQDKGAVMAESQPAVSVIIREALWIASRPSDESESAGAIKTRLPSSSSSALTSPASPPPPALPRRSPFRSAAIPAPSTSGAA</sequence>
<feature type="region of interest" description="Disordered" evidence="1">
    <location>
        <begin position="59"/>
        <end position="148"/>
    </location>
</feature>
<reference evidence="3" key="1">
    <citation type="journal article" date="2020" name="Fungal Divers.">
        <title>Resolving the Mortierellaceae phylogeny through synthesis of multi-gene phylogenetics and phylogenomics.</title>
        <authorList>
            <person name="Vandepol N."/>
            <person name="Liber J."/>
            <person name="Desiro A."/>
            <person name="Na H."/>
            <person name="Kennedy M."/>
            <person name="Barry K."/>
            <person name="Grigoriev I.V."/>
            <person name="Miller A.N."/>
            <person name="O'Donnell K."/>
            <person name="Stajich J.E."/>
            <person name="Bonito G."/>
        </authorList>
    </citation>
    <scope>NUCLEOTIDE SEQUENCE</scope>
    <source>
        <strain evidence="3">REB-010B</strain>
    </source>
</reference>
<evidence type="ECO:0000259" key="2">
    <source>
        <dbReference type="PROSITE" id="PS50003"/>
    </source>
</evidence>
<feature type="region of interest" description="Disordered" evidence="1">
    <location>
        <begin position="742"/>
        <end position="783"/>
    </location>
</feature>
<dbReference type="GO" id="GO:0007165">
    <property type="term" value="P:signal transduction"/>
    <property type="evidence" value="ECO:0007669"/>
    <property type="project" value="InterPro"/>
</dbReference>
<dbReference type="InterPro" id="IPR001849">
    <property type="entry name" value="PH_domain"/>
</dbReference>
<feature type="compositionally biased region" description="Low complexity" evidence="1">
    <location>
        <begin position="1123"/>
        <end position="1138"/>
    </location>
</feature>
<proteinExistence type="predicted"/>
<gene>
    <name evidence="3" type="ORF">BGZ99_008041</name>
</gene>
<comment type="caution">
    <text evidence="3">The sequence shown here is derived from an EMBL/GenBank/DDBJ whole genome shotgun (WGS) entry which is preliminary data.</text>
</comment>
<feature type="compositionally biased region" description="Basic residues" evidence="1">
    <location>
        <begin position="117"/>
        <end position="126"/>
    </location>
</feature>
<dbReference type="OrthoDB" id="73680at2759"/>
<dbReference type="InterPro" id="IPR011993">
    <property type="entry name" value="PH-like_dom_sf"/>
</dbReference>
<feature type="compositionally biased region" description="Polar residues" evidence="1">
    <location>
        <begin position="862"/>
        <end position="902"/>
    </location>
</feature>
<feature type="domain" description="PH" evidence="2">
    <location>
        <begin position="160"/>
        <end position="264"/>
    </location>
</feature>
<feature type="region of interest" description="Disordered" evidence="1">
    <location>
        <begin position="504"/>
        <end position="543"/>
    </location>
</feature>
<feature type="region of interest" description="Disordered" evidence="1">
    <location>
        <begin position="1004"/>
        <end position="1024"/>
    </location>
</feature>
<dbReference type="InterPro" id="IPR035848">
    <property type="entry name" value="SH3BP2"/>
</dbReference>
<feature type="region of interest" description="Disordered" evidence="1">
    <location>
        <begin position="582"/>
        <end position="609"/>
    </location>
</feature>
<feature type="compositionally biased region" description="Polar residues" evidence="1">
    <location>
        <begin position="136"/>
        <end position="148"/>
    </location>
</feature>
<dbReference type="GO" id="GO:0017124">
    <property type="term" value="F:SH3 domain binding"/>
    <property type="evidence" value="ECO:0007669"/>
    <property type="project" value="TreeGrafter"/>
</dbReference>
<feature type="compositionally biased region" description="Low complexity" evidence="1">
    <location>
        <begin position="102"/>
        <end position="116"/>
    </location>
</feature>
<evidence type="ECO:0000313" key="4">
    <source>
        <dbReference type="Proteomes" id="UP000738325"/>
    </source>
</evidence>
<protein>
    <recommendedName>
        <fullName evidence="2">PH domain-containing protein</fullName>
    </recommendedName>
</protein>